<feature type="transmembrane region" description="Helical" evidence="3">
    <location>
        <begin position="736"/>
        <end position="755"/>
    </location>
</feature>
<feature type="transmembrane region" description="Helical" evidence="3">
    <location>
        <begin position="767"/>
        <end position="784"/>
    </location>
</feature>
<dbReference type="RefSeq" id="WP_108962043.1">
    <property type="nucleotide sequence ID" value="NZ_QEFB01000001.1"/>
</dbReference>
<feature type="transmembrane region" description="Helical" evidence="3">
    <location>
        <begin position="946"/>
        <end position="966"/>
    </location>
</feature>
<dbReference type="AlphaFoldDB" id="A0A2U1TH65"/>
<evidence type="ECO:0008006" key="6">
    <source>
        <dbReference type="Google" id="ProtNLM"/>
    </source>
</evidence>
<feature type="transmembrane region" description="Helical" evidence="3">
    <location>
        <begin position="682"/>
        <end position="705"/>
    </location>
</feature>
<feature type="transmembrane region" description="Helical" evidence="3">
    <location>
        <begin position="1031"/>
        <end position="1049"/>
    </location>
</feature>
<evidence type="ECO:0000256" key="2">
    <source>
        <dbReference type="SAM" id="MobiDB-lite"/>
    </source>
</evidence>
<feature type="transmembrane region" description="Helical" evidence="3">
    <location>
        <begin position="156"/>
        <end position="173"/>
    </location>
</feature>
<feature type="transmembrane region" description="Helical" evidence="3">
    <location>
        <begin position="568"/>
        <end position="588"/>
    </location>
</feature>
<feature type="transmembrane region" description="Helical" evidence="3">
    <location>
        <begin position="185"/>
        <end position="201"/>
    </location>
</feature>
<dbReference type="InterPro" id="IPR058062">
    <property type="entry name" value="SCO7613_C"/>
</dbReference>
<keyword evidence="3" id="KW-0472">Membrane</keyword>
<dbReference type="Proteomes" id="UP000244962">
    <property type="component" value="Unassembled WGS sequence"/>
</dbReference>
<feature type="transmembrane region" description="Helical" evidence="3">
    <location>
        <begin position="1138"/>
        <end position="1156"/>
    </location>
</feature>
<keyword evidence="1" id="KW-0175">Coiled coil</keyword>
<feature type="transmembrane region" description="Helical" evidence="3">
    <location>
        <begin position="516"/>
        <end position="536"/>
    </location>
</feature>
<feature type="transmembrane region" description="Helical" evidence="3">
    <location>
        <begin position="1163"/>
        <end position="1182"/>
    </location>
</feature>
<accession>A0A2U1TH65</accession>
<dbReference type="EMBL" id="QEFB01000001">
    <property type="protein sequence ID" value="PWC08215.1"/>
    <property type="molecule type" value="Genomic_DNA"/>
</dbReference>
<feature type="transmembrane region" description="Helical" evidence="3">
    <location>
        <begin position="244"/>
        <end position="263"/>
    </location>
</feature>
<feature type="transmembrane region" description="Helical" evidence="3">
    <location>
        <begin position="1000"/>
        <end position="1019"/>
    </location>
</feature>
<evidence type="ECO:0000256" key="3">
    <source>
        <dbReference type="SAM" id="Phobius"/>
    </source>
</evidence>
<comment type="caution">
    <text evidence="4">The sequence shown here is derived from an EMBL/GenBank/DDBJ whole genome shotgun (WGS) entry which is preliminary data.</text>
</comment>
<feature type="transmembrane region" description="Helical" evidence="3">
    <location>
        <begin position="1113"/>
        <end position="1132"/>
    </location>
</feature>
<feature type="transmembrane region" description="Helical" evidence="3">
    <location>
        <begin position="617"/>
        <end position="635"/>
    </location>
</feature>
<feature type="transmembrane region" description="Helical" evidence="3">
    <location>
        <begin position="712"/>
        <end position="730"/>
    </location>
</feature>
<feature type="transmembrane region" description="Helical" evidence="3">
    <location>
        <begin position="914"/>
        <end position="934"/>
    </location>
</feature>
<reference evidence="5" key="1">
    <citation type="submission" date="2018-04" db="EMBL/GenBank/DDBJ databases">
        <authorList>
            <person name="Liu S."/>
            <person name="Wang Z."/>
            <person name="Li J."/>
        </authorList>
    </citation>
    <scope>NUCLEOTIDE SEQUENCE [LARGE SCALE GENOMIC DNA]</scope>
    <source>
        <strain evidence="5">622</strain>
    </source>
</reference>
<dbReference type="NCBIfam" id="NF047321">
    <property type="entry name" value="SCO7613_CTERM"/>
    <property type="match status" value="1"/>
</dbReference>
<feature type="transmembrane region" description="Helical" evidence="3">
    <location>
        <begin position="269"/>
        <end position="286"/>
    </location>
</feature>
<feature type="transmembrane region" description="Helical" evidence="3">
    <location>
        <begin position="125"/>
        <end position="150"/>
    </location>
</feature>
<feature type="region of interest" description="Disordered" evidence="2">
    <location>
        <begin position="370"/>
        <end position="395"/>
    </location>
</feature>
<feature type="transmembrane region" description="Helical" evidence="3">
    <location>
        <begin position="466"/>
        <end position="496"/>
    </location>
</feature>
<organism evidence="4 5">
    <name type="scientific">Mycetocola zhujimingii</name>
    <dbReference type="NCBI Taxonomy" id="2079792"/>
    <lineage>
        <taxon>Bacteria</taxon>
        <taxon>Bacillati</taxon>
        <taxon>Actinomycetota</taxon>
        <taxon>Actinomycetes</taxon>
        <taxon>Micrococcales</taxon>
        <taxon>Microbacteriaceae</taxon>
        <taxon>Mycetocola</taxon>
    </lineage>
</organism>
<gene>
    <name evidence="4" type="ORF">DF223_02385</name>
</gene>
<feature type="transmembrane region" description="Helical" evidence="3">
    <location>
        <begin position="298"/>
        <end position="315"/>
    </location>
</feature>
<evidence type="ECO:0000313" key="5">
    <source>
        <dbReference type="Proteomes" id="UP000244962"/>
    </source>
</evidence>
<name>A0A2U1TH65_9MICO</name>
<feature type="transmembrane region" description="Helical" evidence="3">
    <location>
        <begin position="647"/>
        <end position="670"/>
    </location>
</feature>
<keyword evidence="3" id="KW-0812">Transmembrane</keyword>
<feature type="coiled-coil region" evidence="1">
    <location>
        <begin position="21"/>
        <end position="48"/>
    </location>
</feature>
<feature type="transmembrane region" description="Helical" evidence="3">
    <location>
        <begin position="543"/>
        <end position="562"/>
    </location>
</feature>
<keyword evidence="5" id="KW-1185">Reference proteome</keyword>
<feature type="transmembrane region" description="Helical" evidence="3">
    <location>
        <begin position="1084"/>
        <end position="1106"/>
    </location>
</feature>
<feature type="transmembrane region" description="Helical" evidence="3">
    <location>
        <begin position="859"/>
        <end position="883"/>
    </location>
</feature>
<feature type="transmembrane region" description="Helical" evidence="3">
    <location>
        <begin position="321"/>
        <end position="339"/>
    </location>
</feature>
<feature type="transmembrane region" description="Helical" evidence="3">
    <location>
        <begin position="213"/>
        <end position="232"/>
    </location>
</feature>
<sequence>MCGLDLSGPEAAGVLEAGTAVRTAESRRQNLLDRMRASQAEREALRLAASAPVPQVVQQQPVNVGQYPGALYQSAQSPAASVPLAHSTEPASLSALHAQLPPQALPPTSGGATADGRPRRSGIQILMLTVGVILVSIMAIFFVLLAYLVASLEVRSILTGAASIAVFGIAWLLHRRRLSGTAQGIAVLAIVLLLLDIWIVRANDLFGSATLDGWLYTGIATGLLAVALTAGFRMLPLRSLSISAALLGPVAVFALTIGILTTVDASEQIWAAFAAVGAAALAWRWIPLGALECSLVRALGFIAAGLAILPGSFGFPDLDGGAVIALAVIAVIWFGHLALSEFQVVGPTGPGGTNPAGVAPGVLDPSVAPDMGAPPIEEPADNAAAQPASQPRPDVTSALRSTPWQVFAALGLGLSIAAIGPALLLEANSPSDLFWIPVTATAMGAVVLAIVARLGRASDGASLLRLATAVPLAATALLAAPAAMSALLHLLSILTLRPFSLGVLEPFARSGPGSEWTAPVALIAVSLLTASALALLGHLRSSGWASLALGAIGLIGACLVLGTPALSGSGLLLVAVAALAATASGRIAWPYRLVAAITSALGTFGVFVVGLTSTVTFPFAVIATLAVLVVLHRVVHHTAPHTVASATTPVVVASGLGVLLGSVLLAPSWYQTVTEATSAPAAPALALVVCAAVIVLTVLFAPGLLTRAESAVAVSIGGLATFAGLLWLAARISADATPFLIASGIAAGVTILWQFPRRVAAWPERYVAAAAAPLTALGFVAVLWDQIDDAVTPVAVSSAIVVLAALALAVFRPTHNSAAATLAGILNDPARIARACWDVPVVLVAAFLVPRAVGSERLGWLALLLLAVAAVIIASGDGGVFAGRSLRRHVAWAGLPLAVGSLWLGLARNDVDVVEFYTLPVSGLLFAILALIVIRREPVTDRVSSPRTVLFGAALAVALLPSAAASGTDEPVRMAITLGAAILLLLAGPFLPPVWAATRVAVVVWFTGVVTMLLLTLVLPVVDSTRTPGGWENEVAAAGLAVGGALWLYRRRVPHILGTLAVAAAPVVLALPLAESILAGEAEFWRFLLTLLLASALFVAASLGAARSEIIRWTALGAAVIVAASAMTVGLADPFETATVPIAVALIAVGAVRLSADPAARSWPHLGAGLILLLVPSLFADFASNELWRVVALGVAALVVFGIGLALKLSAPTLIGAAVLVVHGLAQLWPWISGLYGAIPWWLWAGIGGVILIVLAATYEKRIRDLQAVARSIRSLR</sequence>
<feature type="transmembrane region" description="Helical" evidence="3">
    <location>
        <begin position="890"/>
        <end position="908"/>
    </location>
</feature>
<feature type="transmembrane region" description="Helical" evidence="3">
    <location>
        <begin position="790"/>
        <end position="811"/>
    </location>
</feature>
<protein>
    <recommendedName>
        <fullName evidence="6">DUF2157 domain-containing protein</fullName>
    </recommendedName>
</protein>
<proteinExistence type="predicted"/>
<feature type="transmembrane region" description="Helical" evidence="3">
    <location>
        <begin position="406"/>
        <end position="427"/>
    </location>
</feature>
<feature type="transmembrane region" description="Helical" evidence="3">
    <location>
        <begin position="433"/>
        <end position="454"/>
    </location>
</feature>
<feature type="transmembrane region" description="Helical" evidence="3">
    <location>
        <begin position="1056"/>
        <end position="1078"/>
    </location>
</feature>
<evidence type="ECO:0000256" key="1">
    <source>
        <dbReference type="SAM" id="Coils"/>
    </source>
</evidence>
<evidence type="ECO:0000313" key="4">
    <source>
        <dbReference type="EMBL" id="PWC08215.1"/>
    </source>
</evidence>
<feature type="transmembrane region" description="Helical" evidence="3">
    <location>
        <begin position="1188"/>
        <end position="1207"/>
    </location>
</feature>
<feature type="transmembrane region" description="Helical" evidence="3">
    <location>
        <begin position="1214"/>
        <end position="1232"/>
    </location>
</feature>
<keyword evidence="3" id="KW-1133">Transmembrane helix</keyword>
<feature type="transmembrane region" description="Helical" evidence="3">
    <location>
        <begin position="972"/>
        <end position="991"/>
    </location>
</feature>
<feature type="transmembrane region" description="Helical" evidence="3">
    <location>
        <begin position="1238"/>
        <end position="1259"/>
    </location>
</feature>